<sequence>MRKFIIGALIAFAGLAGLAAPASAAAAGPQSVQGCPGTKSQNNDGITVFVYFKEVTGSCVVSQVMASNMSGGSMYGHFYVWGPDGYATNSPTKTWGYTEGFITNPNYVARSGQLWCGKFYDGNNNPVTRNVCVTI</sequence>
<evidence type="ECO:0000313" key="2">
    <source>
        <dbReference type="EMBL" id="SDZ47020.1"/>
    </source>
</evidence>
<keyword evidence="1" id="KW-0732">Signal</keyword>
<proteinExistence type="predicted"/>
<dbReference type="PROSITE" id="PS51257">
    <property type="entry name" value="PROKAR_LIPOPROTEIN"/>
    <property type="match status" value="1"/>
</dbReference>
<evidence type="ECO:0000256" key="1">
    <source>
        <dbReference type="SAM" id="SignalP"/>
    </source>
</evidence>
<feature type="signal peptide" evidence="1">
    <location>
        <begin position="1"/>
        <end position="24"/>
    </location>
</feature>
<organism evidence="2 3">
    <name type="scientific">Amycolatopsis xylanica</name>
    <dbReference type="NCBI Taxonomy" id="589385"/>
    <lineage>
        <taxon>Bacteria</taxon>
        <taxon>Bacillati</taxon>
        <taxon>Actinomycetota</taxon>
        <taxon>Actinomycetes</taxon>
        <taxon>Pseudonocardiales</taxon>
        <taxon>Pseudonocardiaceae</taxon>
        <taxon>Amycolatopsis</taxon>
    </lineage>
</organism>
<accession>A0A1H3TA91</accession>
<dbReference type="AlphaFoldDB" id="A0A1H3TA91"/>
<evidence type="ECO:0000313" key="3">
    <source>
        <dbReference type="Proteomes" id="UP000199515"/>
    </source>
</evidence>
<feature type="chain" id="PRO_5011467668" evidence="1">
    <location>
        <begin position="25"/>
        <end position="135"/>
    </location>
</feature>
<dbReference type="OrthoDB" id="4239815at2"/>
<name>A0A1H3TA91_9PSEU</name>
<dbReference type="RefSeq" id="WP_091300441.1">
    <property type="nucleotide sequence ID" value="NZ_FNON01000021.1"/>
</dbReference>
<dbReference type="EMBL" id="FNON01000021">
    <property type="protein sequence ID" value="SDZ47020.1"/>
    <property type="molecule type" value="Genomic_DNA"/>
</dbReference>
<gene>
    <name evidence="2" type="ORF">SAMN05421504_12112</name>
</gene>
<reference evidence="2 3" key="1">
    <citation type="submission" date="2016-10" db="EMBL/GenBank/DDBJ databases">
        <authorList>
            <person name="de Groot N.N."/>
        </authorList>
    </citation>
    <scope>NUCLEOTIDE SEQUENCE [LARGE SCALE GENOMIC DNA]</scope>
    <source>
        <strain evidence="2 3">CPCC 202699</strain>
    </source>
</reference>
<keyword evidence="3" id="KW-1185">Reference proteome</keyword>
<protein>
    <submittedName>
        <fullName evidence="2">Uncharacterized protein</fullName>
    </submittedName>
</protein>
<dbReference type="Proteomes" id="UP000199515">
    <property type="component" value="Unassembled WGS sequence"/>
</dbReference>
<dbReference type="STRING" id="589385.SAMN05421504_12112"/>